<reference evidence="2" key="1">
    <citation type="submission" date="2017-03" db="EMBL/GenBank/DDBJ databases">
        <title>Phytopthora megakarya and P. palmivora, two closely related causual agents of cacao black pod achieved similar genome size and gene model numbers by different mechanisms.</title>
        <authorList>
            <person name="Ali S."/>
            <person name="Shao J."/>
            <person name="Larry D.J."/>
            <person name="Kronmiller B."/>
            <person name="Shen D."/>
            <person name="Strem M.D."/>
            <person name="Melnick R.L."/>
            <person name="Guiltinan M.J."/>
            <person name="Tyler B.M."/>
            <person name="Meinhardt L.W."/>
            <person name="Bailey B.A."/>
        </authorList>
    </citation>
    <scope>NUCLEOTIDE SEQUENCE [LARGE SCALE GENOMIC DNA]</scope>
    <source>
        <strain evidence="2">zdho120</strain>
    </source>
</reference>
<name>A0A225VWT0_9STRA</name>
<keyword evidence="2" id="KW-1185">Reference proteome</keyword>
<proteinExistence type="predicted"/>
<dbReference type="Proteomes" id="UP000198211">
    <property type="component" value="Unassembled WGS sequence"/>
</dbReference>
<sequence>MWRRLECESAILPENIQSSQDLGLPLGNASNLIVSKREVHLGDASFTIRLALKEFVEPGRLVYVWDAIGDWPQENTALHVSTREYGWSFFSPTDSADLSVLRSLVL</sequence>
<dbReference type="OrthoDB" id="108225at2759"/>
<evidence type="ECO:0000313" key="1">
    <source>
        <dbReference type="EMBL" id="OWZ09896.1"/>
    </source>
</evidence>
<comment type="caution">
    <text evidence="1">The sequence shown here is derived from an EMBL/GenBank/DDBJ whole genome shotgun (WGS) entry which is preliminary data.</text>
</comment>
<feature type="non-terminal residue" evidence="1">
    <location>
        <position position="106"/>
    </location>
</feature>
<accession>A0A225VWT0</accession>
<organism evidence="1 2">
    <name type="scientific">Phytophthora megakarya</name>
    <dbReference type="NCBI Taxonomy" id="4795"/>
    <lineage>
        <taxon>Eukaryota</taxon>
        <taxon>Sar</taxon>
        <taxon>Stramenopiles</taxon>
        <taxon>Oomycota</taxon>
        <taxon>Peronosporomycetes</taxon>
        <taxon>Peronosporales</taxon>
        <taxon>Peronosporaceae</taxon>
        <taxon>Phytophthora</taxon>
    </lineage>
</organism>
<gene>
    <name evidence="1" type="ORF">PHMEG_00017324</name>
</gene>
<evidence type="ECO:0000313" key="2">
    <source>
        <dbReference type="Proteomes" id="UP000198211"/>
    </source>
</evidence>
<dbReference type="EMBL" id="NBNE01002626">
    <property type="protein sequence ID" value="OWZ09896.1"/>
    <property type="molecule type" value="Genomic_DNA"/>
</dbReference>
<protein>
    <submittedName>
        <fullName evidence="1">Uncharacterized protein</fullName>
    </submittedName>
</protein>
<dbReference type="AlphaFoldDB" id="A0A225VWT0"/>